<dbReference type="PANTHER" id="PTHR33387">
    <property type="entry name" value="RMLC-LIKE JELLY ROLL FOLD PROTEIN"/>
    <property type="match status" value="1"/>
</dbReference>
<protein>
    <recommendedName>
        <fullName evidence="1">DUF985 domain-containing protein</fullName>
    </recommendedName>
</protein>
<sequence length="162" mass="18229">MSASEVDVRELVERLQLEPLLPEGGFFRRTHYSSTEVQGPDGRGRALNAIFYLMLRDNVSKLHRLRVDETWHFYHGASVTIVELDESVQGQLRTTRLGSVVSGLCPQYTVNAGTWFGAYPEGSFSLVGCTCGPAFEFEHFELGDASLLEKYPEAEEQIKRLL</sequence>
<dbReference type="PANTHER" id="PTHR33387:SF3">
    <property type="entry name" value="DUF985 DOMAIN-CONTAINING PROTEIN"/>
    <property type="match status" value="1"/>
</dbReference>
<organism evidence="2 3">
    <name type="scientific">Effrenium voratum</name>
    <dbReference type="NCBI Taxonomy" id="2562239"/>
    <lineage>
        <taxon>Eukaryota</taxon>
        <taxon>Sar</taxon>
        <taxon>Alveolata</taxon>
        <taxon>Dinophyceae</taxon>
        <taxon>Suessiales</taxon>
        <taxon>Symbiodiniaceae</taxon>
        <taxon>Effrenium</taxon>
    </lineage>
</organism>
<dbReference type="InterPro" id="IPR014710">
    <property type="entry name" value="RmlC-like_jellyroll"/>
</dbReference>
<dbReference type="InterPro" id="IPR011051">
    <property type="entry name" value="RmlC_Cupin_sf"/>
</dbReference>
<dbReference type="Gene3D" id="2.60.120.10">
    <property type="entry name" value="Jelly Rolls"/>
    <property type="match status" value="1"/>
</dbReference>
<proteinExistence type="predicted"/>
<evidence type="ECO:0000259" key="1">
    <source>
        <dbReference type="Pfam" id="PF06172"/>
    </source>
</evidence>
<feature type="domain" description="DUF985" evidence="1">
    <location>
        <begin position="10"/>
        <end position="142"/>
    </location>
</feature>
<gene>
    <name evidence="2" type="ORF">EVOR1521_LOCUS3819</name>
</gene>
<dbReference type="AlphaFoldDB" id="A0AA36MJ37"/>
<dbReference type="InterPro" id="IPR009327">
    <property type="entry name" value="Cupin_DUF985"/>
</dbReference>
<dbReference type="SUPFAM" id="SSF51182">
    <property type="entry name" value="RmlC-like cupins"/>
    <property type="match status" value="1"/>
</dbReference>
<evidence type="ECO:0000313" key="3">
    <source>
        <dbReference type="Proteomes" id="UP001178507"/>
    </source>
</evidence>
<evidence type="ECO:0000313" key="2">
    <source>
        <dbReference type="EMBL" id="CAJ1374204.1"/>
    </source>
</evidence>
<accession>A0AA36MJ37</accession>
<dbReference type="Proteomes" id="UP001178507">
    <property type="component" value="Unassembled WGS sequence"/>
</dbReference>
<dbReference type="Pfam" id="PF06172">
    <property type="entry name" value="Cupin_5"/>
    <property type="match status" value="1"/>
</dbReference>
<comment type="caution">
    <text evidence="2">The sequence shown here is derived from an EMBL/GenBank/DDBJ whole genome shotgun (WGS) entry which is preliminary data.</text>
</comment>
<reference evidence="2" key="1">
    <citation type="submission" date="2023-08" db="EMBL/GenBank/DDBJ databases">
        <authorList>
            <person name="Chen Y."/>
            <person name="Shah S."/>
            <person name="Dougan E. K."/>
            <person name="Thang M."/>
            <person name="Chan C."/>
        </authorList>
    </citation>
    <scope>NUCLEOTIDE SEQUENCE</scope>
</reference>
<dbReference type="EMBL" id="CAUJNA010000236">
    <property type="protein sequence ID" value="CAJ1374204.1"/>
    <property type="molecule type" value="Genomic_DNA"/>
</dbReference>
<keyword evidence="3" id="KW-1185">Reference proteome</keyword>
<dbReference type="CDD" id="cd06121">
    <property type="entry name" value="cupin_YML079wp"/>
    <property type="match status" value="1"/>
</dbReference>
<dbReference type="InterPro" id="IPR039935">
    <property type="entry name" value="YML079W-like"/>
</dbReference>
<name>A0AA36MJ37_9DINO</name>